<name>A0A2X3F2Q4_KLEPN</name>
<accession>A0A2X3F2Q4</accession>
<dbReference type="EC" id="1.14.13.2" evidence="2"/>
<dbReference type="GO" id="GO:0018659">
    <property type="term" value="F:4-hydroxybenzoate 3-monooxygenase activity"/>
    <property type="evidence" value="ECO:0007669"/>
    <property type="project" value="UniProtKB-EC"/>
</dbReference>
<dbReference type="Proteomes" id="UP000251123">
    <property type="component" value="Unassembled WGS sequence"/>
</dbReference>
<dbReference type="Gene3D" id="3.50.50.60">
    <property type="entry name" value="FAD/NAD(P)-binding domain"/>
    <property type="match status" value="1"/>
</dbReference>
<gene>
    <name evidence="2" type="primary">pobA_3</name>
    <name evidence="2" type="ORF">NCTC9601_05713</name>
</gene>
<proteinExistence type="predicted"/>
<dbReference type="PRINTS" id="PR00420">
    <property type="entry name" value="RNGMNOXGNASE"/>
</dbReference>
<organism evidence="2 3">
    <name type="scientific">Klebsiella pneumoniae</name>
    <dbReference type="NCBI Taxonomy" id="573"/>
    <lineage>
        <taxon>Bacteria</taxon>
        <taxon>Pseudomonadati</taxon>
        <taxon>Pseudomonadota</taxon>
        <taxon>Gammaproteobacteria</taxon>
        <taxon>Enterobacterales</taxon>
        <taxon>Enterobacteriaceae</taxon>
        <taxon>Klebsiella/Raoultella group</taxon>
        <taxon>Klebsiella</taxon>
        <taxon>Klebsiella pneumoniae complex</taxon>
    </lineage>
</organism>
<dbReference type="Pfam" id="PF01494">
    <property type="entry name" value="FAD_binding_3"/>
    <property type="match status" value="1"/>
</dbReference>
<dbReference type="GO" id="GO:0071949">
    <property type="term" value="F:FAD binding"/>
    <property type="evidence" value="ECO:0007669"/>
    <property type="project" value="InterPro"/>
</dbReference>
<sequence>MPPLRSFVVEPMQYGRLFLVGDAAHIVPPTGAKGLNLAASDVNYLWRILREYYHRGRSDLLATYSQLALDRVWKGERFSWFMTRLLHDFPDQNAFDAKMQAADRRYYLGSRAGLTTIAENYVGLPMERVA</sequence>
<evidence type="ECO:0000313" key="3">
    <source>
        <dbReference type="Proteomes" id="UP000251123"/>
    </source>
</evidence>
<reference evidence="2 3" key="1">
    <citation type="submission" date="2018-06" db="EMBL/GenBank/DDBJ databases">
        <authorList>
            <consortium name="Pathogen Informatics"/>
            <person name="Doyle S."/>
        </authorList>
    </citation>
    <scope>NUCLEOTIDE SEQUENCE [LARGE SCALE GENOMIC DNA]</scope>
    <source>
        <strain evidence="2 3">NCTC9601</strain>
    </source>
</reference>
<dbReference type="SUPFAM" id="SSF51905">
    <property type="entry name" value="FAD/NAD(P)-binding domain"/>
    <property type="match status" value="1"/>
</dbReference>
<dbReference type="InterPro" id="IPR036188">
    <property type="entry name" value="FAD/NAD-bd_sf"/>
</dbReference>
<evidence type="ECO:0000259" key="1">
    <source>
        <dbReference type="Pfam" id="PF01494"/>
    </source>
</evidence>
<dbReference type="AlphaFoldDB" id="A0A2X3F2Q4"/>
<evidence type="ECO:0000313" key="2">
    <source>
        <dbReference type="EMBL" id="SQC18939.1"/>
    </source>
</evidence>
<feature type="domain" description="FAD-binding" evidence="1">
    <location>
        <begin position="4"/>
        <end position="78"/>
    </location>
</feature>
<dbReference type="InterPro" id="IPR002938">
    <property type="entry name" value="FAD-bd"/>
</dbReference>
<dbReference type="EMBL" id="UASN01000022">
    <property type="protein sequence ID" value="SQC18939.1"/>
    <property type="molecule type" value="Genomic_DNA"/>
</dbReference>
<protein>
    <submittedName>
        <fullName evidence="2">p-hydroxybenzoate hydroxylase</fullName>
        <ecNumber evidence="2">1.14.13.2</ecNumber>
    </submittedName>
</protein>
<keyword evidence="2" id="KW-0560">Oxidoreductase</keyword>